<dbReference type="InterPro" id="IPR022385">
    <property type="entry name" value="Rhs_assc_core"/>
</dbReference>
<sequence>MLPDYPIERFQVSDRLQFGVNLSNGNLWIDHRDLTIRGTGIDLTLRHSYGYDDEWYINAAAGTNPFRCVGGYTLKGGLTLFGHRYYNSSWGRFTAPDPTQQERNLYAYAQSDPINNTDPTGAYSVDDFKSDMGTIADTVAVVGVAGGIGGCALTVAAGCLAGAASGAFYGGVVGLGLGIGIVIFG</sequence>
<name>A0A1G7XQU8_9PSEU</name>
<evidence type="ECO:0000256" key="1">
    <source>
        <dbReference type="SAM" id="Phobius"/>
    </source>
</evidence>
<organism evidence="2 3">
    <name type="scientific">Lentzea fradiae</name>
    <dbReference type="NCBI Taxonomy" id="200378"/>
    <lineage>
        <taxon>Bacteria</taxon>
        <taxon>Bacillati</taxon>
        <taxon>Actinomycetota</taxon>
        <taxon>Actinomycetes</taxon>
        <taxon>Pseudonocardiales</taxon>
        <taxon>Pseudonocardiaceae</taxon>
        <taxon>Lentzea</taxon>
    </lineage>
</organism>
<dbReference type="STRING" id="200378.SAMN05216553_112169"/>
<dbReference type="Gene3D" id="2.180.10.10">
    <property type="entry name" value="RHS repeat-associated core"/>
    <property type="match status" value="1"/>
</dbReference>
<reference evidence="3" key="1">
    <citation type="submission" date="2016-10" db="EMBL/GenBank/DDBJ databases">
        <authorList>
            <person name="Varghese N."/>
            <person name="Submissions S."/>
        </authorList>
    </citation>
    <scope>NUCLEOTIDE SEQUENCE [LARGE SCALE GENOMIC DNA]</scope>
    <source>
        <strain evidence="3">CGMCC 4.3506</strain>
    </source>
</reference>
<proteinExistence type="predicted"/>
<dbReference type="AlphaFoldDB" id="A0A1G7XQU8"/>
<accession>A0A1G7XQU8</accession>
<feature type="transmembrane region" description="Helical" evidence="1">
    <location>
        <begin position="139"/>
        <end position="161"/>
    </location>
</feature>
<keyword evidence="1" id="KW-0812">Transmembrane</keyword>
<keyword evidence="1" id="KW-1133">Transmembrane helix</keyword>
<evidence type="ECO:0000313" key="3">
    <source>
        <dbReference type="Proteomes" id="UP000199623"/>
    </source>
</evidence>
<keyword evidence="3" id="KW-1185">Reference proteome</keyword>
<feature type="transmembrane region" description="Helical" evidence="1">
    <location>
        <begin position="167"/>
        <end position="184"/>
    </location>
</feature>
<dbReference type="EMBL" id="FNCC01000012">
    <property type="protein sequence ID" value="SDG86582.1"/>
    <property type="molecule type" value="Genomic_DNA"/>
</dbReference>
<dbReference type="NCBIfam" id="TIGR03696">
    <property type="entry name" value="Rhs_assc_core"/>
    <property type="match status" value="1"/>
</dbReference>
<gene>
    <name evidence="2" type="ORF">SAMN05216553_112169</name>
</gene>
<protein>
    <submittedName>
        <fullName evidence="2">RHS repeat-associated core domain-containing protein</fullName>
    </submittedName>
</protein>
<evidence type="ECO:0000313" key="2">
    <source>
        <dbReference type="EMBL" id="SDG86582.1"/>
    </source>
</evidence>
<keyword evidence="1" id="KW-0472">Membrane</keyword>
<dbReference type="Proteomes" id="UP000199623">
    <property type="component" value="Unassembled WGS sequence"/>
</dbReference>